<evidence type="ECO:0000259" key="2">
    <source>
        <dbReference type="PROSITE" id="PS50112"/>
    </source>
</evidence>
<dbReference type="InterPro" id="IPR043128">
    <property type="entry name" value="Rev_trsase/Diguanyl_cyclase"/>
</dbReference>
<evidence type="ECO:0000313" key="7">
    <source>
        <dbReference type="Proteomes" id="UP001595377"/>
    </source>
</evidence>
<dbReference type="SMART" id="SM00267">
    <property type="entry name" value="GGDEF"/>
    <property type="match status" value="1"/>
</dbReference>
<feature type="domain" description="PAC" evidence="3">
    <location>
        <begin position="124"/>
        <end position="178"/>
    </location>
</feature>
<dbReference type="PROSITE" id="PS50887">
    <property type="entry name" value="GGDEF"/>
    <property type="match status" value="1"/>
</dbReference>
<dbReference type="Pfam" id="PF12860">
    <property type="entry name" value="PAS_7"/>
    <property type="match status" value="1"/>
</dbReference>
<feature type="domain" description="EAL" evidence="4">
    <location>
        <begin position="490"/>
        <end position="744"/>
    </location>
</feature>
<accession>A0ABV7DLY9</accession>
<evidence type="ECO:0000259" key="3">
    <source>
        <dbReference type="PROSITE" id="PS50113"/>
    </source>
</evidence>
<dbReference type="PROSITE" id="PS50883">
    <property type="entry name" value="EAL"/>
    <property type="match status" value="1"/>
</dbReference>
<dbReference type="SUPFAM" id="SSF141868">
    <property type="entry name" value="EAL domain-like"/>
    <property type="match status" value="1"/>
</dbReference>
<dbReference type="SMART" id="SM00052">
    <property type="entry name" value="EAL"/>
    <property type="match status" value="1"/>
</dbReference>
<dbReference type="SUPFAM" id="SSF55073">
    <property type="entry name" value="Nucleotide cyclase"/>
    <property type="match status" value="1"/>
</dbReference>
<dbReference type="RefSeq" id="WP_257314675.1">
    <property type="nucleotide sequence ID" value="NZ_JANFDG010000007.1"/>
</dbReference>
<dbReference type="PANTHER" id="PTHR44757">
    <property type="entry name" value="DIGUANYLATE CYCLASE DGCP"/>
    <property type="match status" value="1"/>
</dbReference>
<sequence>MEDLLLHPSPGDMPPSAPFGYPSGSEGRMRGSVIVDMLRQNGRAGRQGIELTELLDAYQTALDRHAIVAVTDRRSRILFVNSQFCAVSGYREEELVGRPHSLVNSGHHPKDFFKAMWATIAAGHVWHGEICNRAKGGTLYWVDTTIVPLIGADGRVEAYISIRYDITKRKAAEQALQAEVERRRDAEALLVDVIETVPDGIAAFDAEDRLVLYNRSYANLHTRSPEAIRIGATFESILRQGLENGQYVLPRKTEEARRSWLRARLRAHRNPGRSTVQELSDGRWIQIRERRSASGHIVGTRTDITELKRSESAIKFLAEHDPLTGLLNRSVLSQRLDEAVAACRRNGTGGLLMVMDLDGFKQINDNMGHAAGDALLNTVARRLTETLRRSDTVVRLGGDEFAVVVPQLGRRDDIDAFARRLLAAIQCPATVQRRSLTPRLSLGIARFPQDGHALEVLLRKADMALYRAKAEGRGTYRVFSRAMRAHAEQRGRLATALAAAVSRGTIDVALQPQFTIGGRALTGFEALARWRHEGRPVSPADFIPIAEENGLIADLGSQVLDKALDAIGGLRRKGFSTGTLAVNIASAQIRHAGFAAMLQAAVHRHGLTPADVEIELTENILLDEAGDEIACTLKTLRAAGFSIALDDFGTGYASLSHLGRFPIDRIKIDRGFVSRMCGGQDTCTIVRAIIGLAHALGMTVVAEGIETPEQLAQLQAFGCDFGQGYLFSQPLAQDEVAARLRSGSVP</sequence>
<dbReference type="PANTHER" id="PTHR44757:SF2">
    <property type="entry name" value="BIOFILM ARCHITECTURE MAINTENANCE PROTEIN MBAA"/>
    <property type="match status" value="1"/>
</dbReference>
<feature type="domain" description="GGDEF" evidence="5">
    <location>
        <begin position="348"/>
        <end position="481"/>
    </location>
</feature>
<dbReference type="Pfam" id="PF00990">
    <property type="entry name" value="GGDEF"/>
    <property type="match status" value="1"/>
</dbReference>
<dbReference type="InterPro" id="IPR000700">
    <property type="entry name" value="PAS-assoc_C"/>
</dbReference>
<dbReference type="SUPFAM" id="SSF55785">
    <property type="entry name" value="PYP-like sensor domain (PAS domain)"/>
    <property type="match status" value="2"/>
</dbReference>
<dbReference type="CDD" id="cd00130">
    <property type="entry name" value="PAS"/>
    <property type="match status" value="1"/>
</dbReference>
<organism evidence="6 7">
    <name type="scientific">Shinella pollutisoli</name>
    <dbReference type="NCBI Taxonomy" id="2250594"/>
    <lineage>
        <taxon>Bacteria</taxon>
        <taxon>Pseudomonadati</taxon>
        <taxon>Pseudomonadota</taxon>
        <taxon>Alphaproteobacteria</taxon>
        <taxon>Hyphomicrobiales</taxon>
        <taxon>Rhizobiaceae</taxon>
        <taxon>Shinella</taxon>
    </lineage>
</organism>
<evidence type="ECO:0000259" key="5">
    <source>
        <dbReference type="PROSITE" id="PS50887"/>
    </source>
</evidence>
<dbReference type="InterPro" id="IPR001633">
    <property type="entry name" value="EAL_dom"/>
</dbReference>
<dbReference type="InterPro" id="IPR001610">
    <property type="entry name" value="PAC"/>
</dbReference>
<dbReference type="InterPro" id="IPR000160">
    <property type="entry name" value="GGDEF_dom"/>
</dbReference>
<dbReference type="Gene3D" id="3.30.450.20">
    <property type="entry name" value="PAS domain"/>
    <property type="match status" value="2"/>
</dbReference>
<dbReference type="PROSITE" id="PS50113">
    <property type="entry name" value="PAC"/>
    <property type="match status" value="1"/>
</dbReference>
<proteinExistence type="predicted"/>
<dbReference type="InterPro" id="IPR013655">
    <property type="entry name" value="PAS_fold_3"/>
</dbReference>
<dbReference type="Pfam" id="PF08447">
    <property type="entry name" value="PAS_3"/>
    <property type="match status" value="1"/>
</dbReference>
<dbReference type="EMBL" id="JBHRSP010000034">
    <property type="protein sequence ID" value="MFC3075469.1"/>
    <property type="molecule type" value="Genomic_DNA"/>
</dbReference>
<dbReference type="InterPro" id="IPR052155">
    <property type="entry name" value="Biofilm_reg_signaling"/>
</dbReference>
<dbReference type="CDD" id="cd01948">
    <property type="entry name" value="EAL"/>
    <property type="match status" value="1"/>
</dbReference>
<comment type="caution">
    <text evidence="6">The sequence shown here is derived from an EMBL/GenBank/DDBJ whole genome shotgun (WGS) entry which is preliminary data.</text>
</comment>
<feature type="region of interest" description="Disordered" evidence="1">
    <location>
        <begin position="1"/>
        <end position="23"/>
    </location>
</feature>
<protein>
    <submittedName>
        <fullName evidence="6">Bifunctional diguanylate cyclase/phosphodiesterase</fullName>
    </submittedName>
</protein>
<evidence type="ECO:0000259" key="4">
    <source>
        <dbReference type="PROSITE" id="PS50883"/>
    </source>
</evidence>
<dbReference type="InterPro" id="IPR000014">
    <property type="entry name" value="PAS"/>
</dbReference>
<evidence type="ECO:0000256" key="1">
    <source>
        <dbReference type="SAM" id="MobiDB-lite"/>
    </source>
</evidence>
<dbReference type="InterPro" id="IPR035965">
    <property type="entry name" value="PAS-like_dom_sf"/>
</dbReference>
<dbReference type="Gene3D" id="3.30.70.270">
    <property type="match status" value="1"/>
</dbReference>
<name>A0ABV7DLY9_9HYPH</name>
<dbReference type="InterPro" id="IPR035919">
    <property type="entry name" value="EAL_sf"/>
</dbReference>
<dbReference type="NCBIfam" id="TIGR00229">
    <property type="entry name" value="sensory_box"/>
    <property type="match status" value="1"/>
</dbReference>
<reference evidence="7" key="1">
    <citation type="journal article" date="2019" name="Int. J. Syst. Evol. Microbiol.">
        <title>The Global Catalogue of Microorganisms (GCM) 10K type strain sequencing project: providing services to taxonomists for standard genome sequencing and annotation.</title>
        <authorList>
            <consortium name="The Broad Institute Genomics Platform"/>
            <consortium name="The Broad Institute Genome Sequencing Center for Infectious Disease"/>
            <person name="Wu L."/>
            <person name="Ma J."/>
        </authorList>
    </citation>
    <scope>NUCLEOTIDE SEQUENCE [LARGE SCALE GENOMIC DNA]</scope>
    <source>
        <strain evidence="7">KCTC 52677</strain>
    </source>
</reference>
<keyword evidence="7" id="KW-1185">Reference proteome</keyword>
<dbReference type="Gene3D" id="3.20.20.450">
    <property type="entry name" value="EAL domain"/>
    <property type="match status" value="1"/>
</dbReference>
<feature type="domain" description="PAS" evidence="2">
    <location>
        <begin position="68"/>
        <end position="111"/>
    </location>
</feature>
<evidence type="ECO:0000313" key="6">
    <source>
        <dbReference type="EMBL" id="MFC3075469.1"/>
    </source>
</evidence>
<dbReference type="InterPro" id="IPR029787">
    <property type="entry name" value="Nucleotide_cyclase"/>
</dbReference>
<gene>
    <name evidence="6" type="ORF">ACFOHH_20330</name>
</gene>
<dbReference type="Pfam" id="PF00563">
    <property type="entry name" value="EAL"/>
    <property type="match status" value="1"/>
</dbReference>
<dbReference type="PROSITE" id="PS50112">
    <property type="entry name" value="PAS"/>
    <property type="match status" value="1"/>
</dbReference>
<dbReference type="SMART" id="SM00086">
    <property type="entry name" value="PAC"/>
    <property type="match status" value="1"/>
</dbReference>
<dbReference type="CDD" id="cd01949">
    <property type="entry name" value="GGDEF"/>
    <property type="match status" value="1"/>
</dbReference>
<dbReference type="Proteomes" id="UP001595377">
    <property type="component" value="Unassembled WGS sequence"/>
</dbReference>
<dbReference type="NCBIfam" id="TIGR00254">
    <property type="entry name" value="GGDEF"/>
    <property type="match status" value="1"/>
</dbReference>